<dbReference type="InterPro" id="IPR022477">
    <property type="entry name" value="Spore_YqfC"/>
</dbReference>
<gene>
    <name evidence="1" type="primary">yqfC</name>
    <name evidence="1" type="ORF">CLPU_3c01270</name>
</gene>
<proteinExistence type="predicted"/>
<dbReference type="STRING" id="1503.CLPU_3c01270"/>
<dbReference type="NCBIfam" id="TIGR02856">
    <property type="entry name" value="spore_yqfC"/>
    <property type="match status" value="1"/>
</dbReference>
<evidence type="ECO:0000313" key="1">
    <source>
        <dbReference type="EMBL" id="KNF09349.1"/>
    </source>
</evidence>
<dbReference type="EMBL" id="LGSS01000003">
    <property type="protein sequence ID" value="KNF09349.1"/>
    <property type="molecule type" value="Genomic_DNA"/>
</dbReference>
<comment type="caution">
    <text evidence="1">The sequence shown here is derived from an EMBL/GenBank/DDBJ whole genome shotgun (WGS) entry which is preliminary data.</text>
</comment>
<organism evidence="1 2">
    <name type="scientific">Gottschalkia purinilytica</name>
    <name type="common">Clostridium purinilyticum</name>
    <dbReference type="NCBI Taxonomy" id="1503"/>
    <lineage>
        <taxon>Bacteria</taxon>
        <taxon>Bacillati</taxon>
        <taxon>Bacillota</taxon>
        <taxon>Tissierellia</taxon>
        <taxon>Tissierellales</taxon>
        <taxon>Gottschalkiaceae</taxon>
        <taxon>Gottschalkia</taxon>
    </lineage>
</organism>
<name>A0A0L0WCZ0_GOTPU</name>
<evidence type="ECO:0000313" key="2">
    <source>
        <dbReference type="Proteomes" id="UP000037267"/>
    </source>
</evidence>
<dbReference type="PATRIC" id="fig|1503.3.peg.1992"/>
<sequence length="92" mass="10767">MKKRVDEIKETVSEMLELPKDIMLDLPKVTMVGNLQVYIENHKGIIEYSKQRIRINTNNGVLRILGNDMFIRTILTEEIIIIGEIYTIEFTE</sequence>
<accession>A0A0L0WCZ0</accession>
<keyword evidence="2" id="KW-1185">Reference proteome</keyword>
<dbReference type="OrthoDB" id="2989236at2"/>
<reference evidence="2" key="1">
    <citation type="submission" date="2015-07" db="EMBL/GenBank/DDBJ databases">
        <title>Draft genome sequence of the purine-degrading Gottschalkia purinilyticum DSM 1384 (formerly Clostridium purinilyticum).</title>
        <authorList>
            <person name="Poehlein A."/>
            <person name="Schiel-Bengelsdorf B."/>
            <person name="Bengelsdorf F.R."/>
            <person name="Daniel R."/>
            <person name="Duerre P."/>
        </authorList>
    </citation>
    <scope>NUCLEOTIDE SEQUENCE [LARGE SCALE GENOMIC DNA]</scope>
    <source>
        <strain evidence="2">DSM 1384</strain>
    </source>
</reference>
<dbReference type="RefSeq" id="WP_050354342.1">
    <property type="nucleotide sequence ID" value="NZ_LGSS01000003.1"/>
</dbReference>
<dbReference type="AlphaFoldDB" id="A0A0L0WCZ0"/>
<dbReference type="Pfam" id="PF07873">
    <property type="entry name" value="YabP"/>
    <property type="match status" value="1"/>
</dbReference>
<protein>
    <submittedName>
        <fullName evidence="1">Sporulation protein YqfC</fullName>
    </submittedName>
</protein>
<dbReference type="InterPro" id="IPR022476">
    <property type="entry name" value="Spore_YabP/YqfC"/>
</dbReference>
<dbReference type="Proteomes" id="UP000037267">
    <property type="component" value="Unassembled WGS sequence"/>
</dbReference>